<dbReference type="Proteomes" id="UP001202328">
    <property type="component" value="Unassembled WGS sequence"/>
</dbReference>
<organism evidence="1 2">
    <name type="scientific">Papaver atlanticum</name>
    <dbReference type="NCBI Taxonomy" id="357466"/>
    <lineage>
        <taxon>Eukaryota</taxon>
        <taxon>Viridiplantae</taxon>
        <taxon>Streptophyta</taxon>
        <taxon>Embryophyta</taxon>
        <taxon>Tracheophyta</taxon>
        <taxon>Spermatophyta</taxon>
        <taxon>Magnoliopsida</taxon>
        <taxon>Ranunculales</taxon>
        <taxon>Papaveraceae</taxon>
        <taxon>Papaveroideae</taxon>
        <taxon>Papaver</taxon>
    </lineage>
</organism>
<sequence>MVSRNKIHNALVLKIEKKKKNREKIKSNPIFFERAFGMNEVNSAISIKIPAMASTEVDEHDHVPVHDVFEMESLRSELPNKLKLDVNYTLSNRFDWTRFQNGSAPLTPGEKREILKFYLGRHGRFRVRTGTRLIPLPKRSKVVSSHGFNSD</sequence>
<evidence type="ECO:0000313" key="2">
    <source>
        <dbReference type="Proteomes" id="UP001202328"/>
    </source>
</evidence>
<protein>
    <submittedName>
        <fullName evidence="1">Uncharacterized protein</fullName>
    </submittedName>
</protein>
<evidence type="ECO:0000313" key="1">
    <source>
        <dbReference type="EMBL" id="KAI3917893.1"/>
    </source>
</evidence>
<dbReference type="EMBL" id="JAJJMB010008958">
    <property type="protein sequence ID" value="KAI3917893.1"/>
    <property type="molecule type" value="Genomic_DNA"/>
</dbReference>
<accession>A0AAD4SQ94</accession>
<dbReference type="AlphaFoldDB" id="A0AAD4SQ94"/>
<proteinExistence type="predicted"/>
<name>A0AAD4SQ94_9MAGN</name>
<comment type="caution">
    <text evidence="1">The sequence shown here is derived from an EMBL/GenBank/DDBJ whole genome shotgun (WGS) entry which is preliminary data.</text>
</comment>
<gene>
    <name evidence="1" type="ORF">MKW98_000127</name>
</gene>
<reference evidence="1" key="1">
    <citation type="submission" date="2022-04" db="EMBL/GenBank/DDBJ databases">
        <title>A functionally conserved STORR gene fusion in Papaver species that diverged 16.8 million years ago.</title>
        <authorList>
            <person name="Catania T."/>
        </authorList>
    </citation>
    <scope>NUCLEOTIDE SEQUENCE</scope>
    <source>
        <strain evidence="1">S-188037</strain>
    </source>
</reference>
<keyword evidence="2" id="KW-1185">Reference proteome</keyword>